<dbReference type="EMBL" id="CAJSLV010000096">
    <property type="protein sequence ID" value="CAG6398067.1"/>
    <property type="molecule type" value="Genomic_DNA"/>
</dbReference>
<proteinExistence type="predicted"/>
<dbReference type="AlphaFoldDB" id="A0A9W4GV00"/>
<name>A0A9W4GV00_9ACTN</name>
<evidence type="ECO:0000313" key="2">
    <source>
        <dbReference type="Proteomes" id="UP001152519"/>
    </source>
</evidence>
<gene>
    <name evidence="1" type="ORF">SCOCK_630012</name>
</gene>
<organism evidence="1 2">
    <name type="scientific">Actinacidiphila cocklensis</name>
    <dbReference type="NCBI Taxonomy" id="887465"/>
    <lineage>
        <taxon>Bacteria</taxon>
        <taxon>Bacillati</taxon>
        <taxon>Actinomycetota</taxon>
        <taxon>Actinomycetes</taxon>
        <taxon>Kitasatosporales</taxon>
        <taxon>Streptomycetaceae</taxon>
        <taxon>Actinacidiphila</taxon>
    </lineage>
</organism>
<accession>A0A9W4GV00</accession>
<protein>
    <submittedName>
        <fullName evidence="1">Uncharacterized protein</fullName>
    </submittedName>
</protein>
<keyword evidence="2" id="KW-1185">Reference proteome</keyword>
<comment type="caution">
    <text evidence="1">The sequence shown here is derived from an EMBL/GenBank/DDBJ whole genome shotgun (WGS) entry which is preliminary data.</text>
</comment>
<evidence type="ECO:0000313" key="1">
    <source>
        <dbReference type="EMBL" id="CAG6398067.1"/>
    </source>
</evidence>
<dbReference type="Proteomes" id="UP001152519">
    <property type="component" value="Unassembled WGS sequence"/>
</dbReference>
<reference evidence="1" key="1">
    <citation type="submission" date="2021-05" db="EMBL/GenBank/DDBJ databases">
        <authorList>
            <person name="Arsene-Ploetze F."/>
        </authorList>
    </citation>
    <scope>NUCLEOTIDE SEQUENCE</scope>
    <source>
        <strain evidence="1">DSM 42138</strain>
    </source>
</reference>
<sequence>MTLRIGAQFLALPCRSPRDGLTSASSVPRTLVGIVYSCQRRDAGIAELKEEDPVNYGGPSGDHALYAFAIAIRVSGHNARRVSPV</sequence>